<gene>
    <name evidence="1" type="ORF">JFN87_28935</name>
</gene>
<sequence length="253" mass="25832">MASQTHPLTARPLTVGFDLDMTLIDSRPGIHATYRALSAETGVHVDADLAVTRLGPPLAEELAEWFPADRIEAVANRYREMYPTFAIEPTLAMAGAREAIAAVQALGGRAIVVTAKHQPNAELHLAHLGLTPDAVVGWLWAEAKAEALRAYGATVYVGDHTGDVRGARAAGALSVAVATGPCGADELREAGADVVLDGLGAFPAWLTAHAGERGYAEAAVPSPASAPSPEAAGAAGAVASTLAADAAGTKDFA</sequence>
<protein>
    <submittedName>
        <fullName evidence="1">HAD family hydrolase</fullName>
    </submittedName>
</protein>
<dbReference type="PANTHER" id="PTHR43434">
    <property type="entry name" value="PHOSPHOGLYCOLATE PHOSPHATASE"/>
    <property type="match status" value="1"/>
</dbReference>
<name>A0A940MJQ4_9ACTN</name>
<dbReference type="Proteomes" id="UP000670475">
    <property type="component" value="Unassembled WGS sequence"/>
</dbReference>
<dbReference type="GO" id="GO:0004713">
    <property type="term" value="F:protein tyrosine kinase activity"/>
    <property type="evidence" value="ECO:0007669"/>
    <property type="project" value="TreeGrafter"/>
</dbReference>
<dbReference type="GO" id="GO:0016787">
    <property type="term" value="F:hydrolase activity"/>
    <property type="evidence" value="ECO:0007669"/>
    <property type="project" value="UniProtKB-KW"/>
</dbReference>
<reference evidence="1" key="1">
    <citation type="submission" date="2021-03" db="EMBL/GenBank/DDBJ databases">
        <title>Whole genome sequence of Streptomyces bomunensis MMS17-BM035.</title>
        <authorList>
            <person name="Lee J.H."/>
        </authorList>
    </citation>
    <scope>NUCLEOTIDE SEQUENCE</scope>
    <source>
        <strain evidence="1">MMS17-BM035</strain>
    </source>
</reference>
<evidence type="ECO:0000313" key="1">
    <source>
        <dbReference type="EMBL" id="MBP0461456.1"/>
    </source>
</evidence>
<dbReference type="Gene3D" id="1.10.150.240">
    <property type="entry name" value="Putative phosphatase, domain 2"/>
    <property type="match status" value="1"/>
</dbReference>
<dbReference type="Gene3D" id="3.40.50.1000">
    <property type="entry name" value="HAD superfamily/HAD-like"/>
    <property type="match status" value="1"/>
</dbReference>
<dbReference type="InterPro" id="IPR023214">
    <property type="entry name" value="HAD_sf"/>
</dbReference>
<dbReference type="AlphaFoldDB" id="A0A940MJQ4"/>
<dbReference type="Pfam" id="PF12710">
    <property type="entry name" value="HAD"/>
    <property type="match status" value="1"/>
</dbReference>
<dbReference type="InterPro" id="IPR036412">
    <property type="entry name" value="HAD-like_sf"/>
</dbReference>
<dbReference type="InterPro" id="IPR023198">
    <property type="entry name" value="PGP-like_dom2"/>
</dbReference>
<dbReference type="InterPro" id="IPR050155">
    <property type="entry name" value="HAD-like_hydrolase_sf"/>
</dbReference>
<organism evidence="1 2">
    <name type="scientific">Streptomyces montanisoli</name>
    <dbReference type="NCBI Taxonomy" id="2798581"/>
    <lineage>
        <taxon>Bacteria</taxon>
        <taxon>Bacillati</taxon>
        <taxon>Actinomycetota</taxon>
        <taxon>Actinomycetes</taxon>
        <taxon>Kitasatosporales</taxon>
        <taxon>Streptomycetaceae</taxon>
        <taxon>Streptomyces</taxon>
    </lineage>
</organism>
<dbReference type="SFLD" id="SFLDS00003">
    <property type="entry name" value="Haloacid_Dehalogenase"/>
    <property type="match status" value="1"/>
</dbReference>
<accession>A0A940MJQ4</accession>
<dbReference type="SFLD" id="SFLDG01129">
    <property type="entry name" value="C1.5:_HAD__Beta-PGM__Phosphata"/>
    <property type="match status" value="1"/>
</dbReference>
<dbReference type="EMBL" id="JAGIQL010000191">
    <property type="protein sequence ID" value="MBP0461456.1"/>
    <property type="molecule type" value="Genomic_DNA"/>
</dbReference>
<evidence type="ECO:0000313" key="2">
    <source>
        <dbReference type="Proteomes" id="UP000670475"/>
    </source>
</evidence>
<dbReference type="PANTHER" id="PTHR43434:SF20">
    <property type="entry name" value="5'-NUCLEOTIDASE"/>
    <property type="match status" value="1"/>
</dbReference>
<keyword evidence="1" id="KW-0378">Hydrolase</keyword>
<comment type="caution">
    <text evidence="1">The sequence shown here is derived from an EMBL/GenBank/DDBJ whole genome shotgun (WGS) entry which is preliminary data.</text>
</comment>
<dbReference type="SUPFAM" id="SSF56784">
    <property type="entry name" value="HAD-like"/>
    <property type="match status" value="1"/>
</dbReference>
<proteinExistence type="predicted"/>
<keyword evidence="2" id="KW-1185">Reference proteome</keyword>
<dbReference type="GO" id="GO:0005829">
    <property type="term" value="C:cytosol"/>
    <property type="evidence" value="ECO:0007669"/>
    <property type="project" value="TreeGrafter"/>
</dbReference>